<name>A0A8H7DX91_PLEOS</name>
<dbReference type="GO" id="GO:0090656">
    <property type="term" value="P:t-circle formation"/>
    <property type="evidence" value="ECO:0007669"/>
    <property type="project" value="TreeGrafter"/>
</dbReference>
<evidence type="ECO:0000256" key="4">
    <source>
        <dbReference type="ARBA" id="ARBA00022840"/>
    </source>
</evidence>
<dbReference type="InterPro" id="IPR020588">
    <property type="entry name" value="RecA_ATP-bd"/>
</dbReference>
<dbReference type="Pfam" id="PF08423">
    <property type="entry name" value="Rad51"/>
    <property type="match status" value="1"/>
</dbReference>
<sequence length="628" mass="68745">MASSRAPEFPGLKDAQKALLRKGEYANYVNFHLVAYTAPEIARRCKTSLVEVKVLVDAFCKASLQPLQRLEEIKHEGNEKITTGDPRLDYALGGGIRTGMIWEVAGESAAGKTQLALQLSLLVQLPPRLGGLSSSACYITTSSTLPTTRLLQILNSHPLLSSTLCSLSNVHTISTPTIAALLQILSTTLPQFLASKLNDRPIKLIVIDALAELFHTSAQTTTNTLVERSRSVSEISVCLHTLASKYQVAILVLNEVVDVFARQINPEGLDNDLLYFEQSKWFSRAHSIPLEDSKEVSLGLVWANQVNARILLSRTGRRRYISEDDLGSRVQKPSRDAAPTRSHQTSTDQESTLIRRVTVIFSSVAPPASLDYIVTEAGISTLFDDNSSASQTERVLATPSPERPAPPVASVLNNDPSIPRSQLPLDVGFVEDLTNANFEVAEDDEWEQYWKDYDLPEHVYSDAGFDDGAPIVNQNGEPQHAPITPLLASSDSSYLEDPAKIGNVEDPGGAAPPDEFSPSEGPFQQSTPLAINSFVAERKAPEGPDSTFKLELSRCDIHLSIVRELERCGALHWDSATLHAFGSINAFIDAEDDEEDEYNGYDGEHNDPYSDIDSDELEAGMSMVWQTG</sequence>
<feature type="region of interest" description="Disordered" evidence="7">
    <location>
        <begin position="323"/>
        <end position="350"/>
    </location>
</feature>
<feature type="region of interest" description="Disordered" evidence="7">
    <location>
        <begin position="595"/>
        <end position="614"/>
    </location>
</feature>
<dbReference type="GO" id="GO:0061982">
    <property type="term" value="P:meiosis I cell cycle process"/>
    <property type="evidence" value="ECO:0007669"/>
    <property type="project" value="UniProtKB-ARBA"/>
</dbReference>
<dbReference type="GeneID" id="59371001"/>
<feature type="region of interest" description="Disordered" evidence="7">
    <location>
        <begin position="496"/>
        <end position="523"/>
    </location>
</feature>
<evidence type="ECO:0000256" key="2">
    <source>
        <dbReference type="ARBA" id="ARBA00022741"/>
    </source>
</evidence>
<evidence type="ECO:0000313" key="10">
    <source>
        <dbReference type="Proteomes" id="UP000623687"/>
    </source>
</evidence>
<keyword evidence="5" id="KW-0234">DNA repair</keyword>
<dbReference type="Proteomes" id="UP000623687">
    <property type="component" value="Unassembled WGS sequence"/>
</dbReference>
<gene>
    <name evidence="9" type="ORF">PC9H_001160</name>
</gene>
<dbReference type="VEuPathDB" id="FungiDB:PC9H_001160"/>
<dbReference type="SUPFAM" id="SSF52540">
    <property type="entry name" value="P-loop containing nucleoside triphosphate hydrolases"/>
    <property type="match status" value="1"/>
</dbReference>
<feature type="compositionally biased region" description="Polar residues" evidence="7">
    <location>
        <begin position="341"/>
        <end position="350"/>
    </location>
</feature>
<feature type="region of interest" description="Disordered" evidence="7">
    <location>
        <begin position="390"/>
        <end position="417"/>
    </location>
</feature>
<dbReference type="EMBL" id="JACETU010000001">
    <property type="protein sequence ID" value="KAF7440812.1"/>
    <property type="molecule type" value="Genomic_DNA"/>
</dbReference>
<dbReference type="PANTHER" id="PTHR46487">
    <property type="entry name" value="DNA REPAIR PROTEIN XRCC3"/>
    <property type="match status" value="1"/>
</dbReference>
<dbReference type="InterPro" id="IPR013632">
    <property type="entry name" value="Rad51_C"/>
</dbReference>
<comment type="subcellular location">
    <subcellularLocation>
        <location evidence="1">Nucleus</location>
    </subcellularLocation>
</comment>
<evidence type="ECO:0000259" key="8">
    <source>
        <dbReference type="PROSITE" id="PS50162"/>
    </source>
</evidence>
<protein>
    <recommendedName>
        <fullName evidence="8">RecA family profile 1 domain-containing protein</fullName>
    </recommendedName>
</protein>
<dbReference type="GO" id="GO:0140664">
    <property type="term" value="F:ATP-dependent DNA damage sensor activity"/>
    <property type="evidence" value="ECO:0007669"/>
    <property type="project" value="InterPro"/>
</dbReference>
<reference evidence="9" key="1">
    <citation type="submission" date="2019-07" db="EMBL/GenBank/DDBJ databases">
        <authorList>
            <person name="Palmer J.M."/>
        </authorList>
    </citation>
    <scope>NUCLEOTIDE SEQUENCE</scope>
    <source>
        <strain evidence="9">PC9</strain>
    </source>
</reference>
<keyword evidence="4" id="KW-0067">ATP-binding</keyword>
<evidence type="ECO:0000256" key="6">
    <source>
        <dbReference type="ARBA" id="ARBA00023242"/>
    </source>
</evidence>
<keyword evidence="10" id="KW-1185">Reference proteome</keyword>
<dbReference type="CDD" id="cd19491">
    <property type="entry name" value="XRCC3"/>
    <property type="match status" value="1"/>
</dbReference>
<keyword evidence="2" id="KW-0547">Nucleotide-binding</keyword>
<evidence type="ECO:0000256" key="7">
    <source>
        <dbReference type="SAM" id="MobiDB-lite"/>
    </source>
</evidence>
<dbReference type="AlphaFoldDB" id="A0A8H7DX91"/>
<dbReference type="InterPro" id="IPR027417">
    <property type="entry name" value="P-loop_NTPase"/>
</dbReference>
<dbReference type="GO" id="GO:0000400">
    <property type="term" value="F:four-way junction DNA binding"/>
    <property type="evidence" value="ECO:0007669"/>
    <property type="project" value="TreeGrafter"/>
</dbReference>
<dbReference type="PROSITE" id="PS50162">
    <property type="entry name" value="RECA_2"/>
    <property type="match status" value="1"/>
</dbReference>
<evidence type="ECO:0000313" key="9">
    <source>
        <dbReference type="EMBL" id="KAF7440812.1"/>
    </source>
</evidence>
<dbReference type="GO" id="GO:0005524">
    <property type="term" value="F:ATP binding"/>
    <property type="evidence" value="ECO:0007669"/>
    <property type="project" value="UniProtKB-KW"/>
</dbReference>
<keyword evidence="6" id="KW-0539">Nucleus</keyword>
<dbReference type="GO" id="GO:0005657">
    <property type="term" value="C:replication fork"/>
    <property type="evidence" value="ECO:0007669"/>
    <property type="project" value="TreeGrafter"/>
</dbReference>
<organism evidence="9 10">
    <name type="scientific">Pleurotus ostreatus</name>
    <name type="common">Oyster mushroom</name>
    <name type="synonym">White-rot fungus</name>
    <dbReference type="NCBI Taxonomy" id="5322"/>
    <lineage>
        <taxon>Eukaryota</taxon>
        <taxon>Fungi</taxon>
        <taxon>Dikarya</taxon>
        <taxon>Basidiomycota</taxon>
        <taxon>Agaricomycotina</taxon>
        <taxon>Agaricomycetes</taxon>
        <taxon>Agaricomycetidae</taxon>
        <taxon>Agaricales</taxon>
        <taxon>Pleurotineae</taxon>
        <taxon>Pleurotaceae</taxon>
        <taxon>Pleurotus</taxon>
    </lineage>
</organism>
<dbReference type="PANTHER" id="PTHR46487:SF1">
    <property type="entry name" value="DNA REPAIR PROTEIN XRCC3"/>
    <property type="match status" value="1"/>
</dbReference>
<dbReference type="Gene3D" id="3.40.50.300">
    <property type="entry name" value="P-loop containing nucleotide triphosphate hydrolases"/>
    <property type="match status" value="1"/>
</dbReference>
<keyword evidence="3" id="KW-0227">DNA damage</keyword>
<dbReference type="GO" id="GO:0033065">
    <property type="term" value="C:Rad51C-XRCC3 complex"/>
    <property type="evidence" value="ECO:0007669"/>
    <property type="project" value="TreeGrafter"/>
</dbReference>
<feature type="domain" description="RecA family profile 1" evidence="8">
    <location>
        <begin position="77"/>
        <end position="256"/>
    </location>
</feature>
<comment type="caution">
    <text evidence="9">The sequence shown here is derived from an EMBL/GenBank/DDBJ whole genome shotgun (WGS) entry which is preliminary data.</text>
</comment>
<evidence type="ECO:0000256" key="5">
    <source>
        <dbReference type="ARBA" id="ARBA00023204"/>
    </source>
</evidence>
<dbReference type="InterPro" id="IPR047348">
    <property type="entry name" value="XRCC3-like_C"/>
</dbReference>
<accession>A0A8H7DX91</accession>
<proteinExistence type="predicted"/>
<dbReference type="OrthoDB" id="1861185at2759"/>
<dbReference type="GO" id="GO:0000722">
    <property type="term" value="P:telomere maintenance via recombination"/>
    <property type="evidence" value="ECO:0007669"/>
    <property type="project" value="TreeGrafter"/>
</dbReference>
<dbReference type="GO" id="GO:0045003">
    <property type="term" value="P:double-strand break repair via synthesis-dependent strand annealing"/>
    <property type="evidence" value="ECO:0007669"/>
    <property type="project" value="TreeGrafter"/>
</dbReference>
<evidence type="ECO:0000256" key="3">
    <source>
        <dbReference type="ARBA" id="ARBA00022763"/>
    </source>
</evidence>
<dbReference type="GO" id="GO:0071140">
    <property type="term" value="P:resolution of mitotic recombination intermediates"/>
    <property type="evidence" value="ECO:0007669"/>
    <property type="project" value="TreeGrafter"/>
</dbReference>
<dbReference type="RefSeq" id="XP_036636656.1">
    <property type="nucleotide sequence ID" value="XM_036770811.1"/>
</dbReference>
<evidence type="ECO:0000256" key="1">
    <source>
        <dbReference type="ARBA" id="ARBA00004123"/>
    </source>
</evidence>